<dbReference type="EMBL" id="CP092875">
    <property type="protein sequence ID" value="UYV75926.1"/>
    <property type="molecule type" value="Genomic_DNA"/>
</dbReference>
<protein>
    <submittedName>
        <fullName evidence="1">PNPLA6</fullName>
    </submittedName>
</protein>
<organism evidence="1 2">
    <name type="scientific">Cordylochernes scorpioides</name>
    <dbReference type="NCBI Taxonomy" id="51811"/>
    <lineage>
        <taxon>Eukaryota</taxon>
        <taxon>Metazoa</taxon>
        <taxon>Ecdysozoa</taxon>
        <taxon>Arthropoda</taxon>
        <taxon>Chelicerata</taxon>
        <taxon>Arachnida</taxon>
        <taxon>Pseudoscorpiones</taxon>
        <taxon>Cheliferoidea</taxon>
        <taxon>Chernetidae</taxon>
        <taxon>Cordylochernes</taxon>
    </lineage>
</organism>
<proteinExistence type="predicted"/>
<evidence type="ECO:0000313" key="2">
    <source>
        <dbReference type="Proteomes" id="UP001235939"/>
    </source>
</evidence>
<reference evidence="1 2" key="1">
    <citation type="submission" date="2022-01" db="EMBL/GenBank/DDBJ databases">
        <title>A chromosomal length assembly of Cordylochernes scorpioides.</title>
        <authorList>
            <person name="Zeh D."/>
            <person name="Zeh J."/>
        </authorList>
    </citation>
    <scope>NUCLEOTIDE SEQUENCE [LARGE SCALE GENOMIC DNA]</scope>
    <source>
        <strain evidence="1">IN4F17</strain>
        <tissue evidence="1">Whole Body</tissue>
    </source>
</reference>
<dbReference type="Proteomes" id="UP001235939">
    <property type="component" value="Chromosome 13"/>
</dbReference>
<name>A0ABY6L455_9ARAC</name>
<evidence type="ECO:0000313" key="1">
    <source>
        <dbReference type="EMBL" id="UYV75926.1"/>
    </source>
</evidence>
<accession>A0ABY6L455</accession>
<gene>
    <name evidence="1" type="ORF">LAZ67_13001824</name>
</gene>
<sequence>MSYTRVEYGGCQNGFRDVVLEMFVGHVTNVCGVRDSELAKLPEGLLNAIKIKYPEVSSFFNRSIVPSISDHFCPLLECR</sequence>
<keyword evidence="2" id="KW-1185">Reference proteome</keyword>